<evidence type="ECO:0000313" key="2">
    <source>
        <dbReference type="EMBL" id="RAI35908.1"/>
    </source>
</evidence>
<name>A0A327KKR6_9BRAD</name>
<dbReference type="AlphaFoldDB" id="A0A327KKR6"/>
<gene>
    <name evidence="2" type="ORF">CH341_30650</name>
</gene>
<organism evidence="2 3">
    <name type="scientific">Rhodoplanes roseus</name>
    <dbReference type="NCBI Taxonomy" id="29409"/>
    <lineage>
        <taxon>Bacteria</taxon>
        <taxon>Pseudomonadati</taxon>
        <taxon>Pseudomonadota</taxon>
        <taxon>Alphaproteobacteria</taxon>
        <taxon>Hyphomicrobiales</taxon>
        <taxon>Nitrobacteraceae</taxon>
        <taxon>Rhodoplanes</taxon>
    </lineage>
</organism>
<proteinExistence type="predicted"/>
<sequence>MRSSVTSATVKSRSPAARGIAAGLGVAVGLGLALALASADPGLAATRTQKLVCPKTLEEPGAFADSAEHAHYQACLRRAEARRVRAARQKQQQPPTAAGATAPAATATA</sequence>
<reference evidence="2 3" key="1">
    <citation type="submission" date="2017-07" db="EMBL/GenBank/DDBJ databases">
        <title>Draft Genome Sequences of Select Purple Nonsulfur Bacteria.</title>
        <authorList>
            <person name="Lasarre B."/>
            <person name="Mckinlay J.B."/>
        </authorList>
    </citation>
    <scope>NUCLEOTIDE SEQUENCE [LARGE SCALE GENOMIC DNA]</scope>
    <source>
        <strain evidence="2 3">DSM 5909</strain>
    </source>
</reference>
<accession>A0A327KKR6</accession>
<evidence type="ECO:0000313" key="3">
    <source>
        <dbReference type="Proteomes" id="UP000249130"/>
    </source>
</evidence>
<dbReference type="EMBL" id="NPEX01000520">
    <property type="protein sequence ID" value="RAI35908.1"/>
    <property type="molecule type" value="Genomic_DNA"/>
</dbReference>
<keyword evidence="3" id="KW-1185">Reference proteome</keyword>
<protein>
    <submittedName>
        <fullName evidence="2">Uncharacterized protein</fullName>
    </submittedName>
</protein>
<dbReference type="Proteomes" id="UP000249130">
    <property type="component" value="Unassembled WGS sequence"/>
</dbReference>
<feature type="compositionally biased region" description="Low complexity" evidence="1">
    <location>
        <begin position="89"/>
        <end position="109"/>
    </location>
</feature>
<comment type="caution">
    <text evidence="2">The sequence shown here is derived from an EMBL/GenBank/DDBJ whole genome shotgun (WGS) entry which is preliminary data.</text>
</comment>
<feature type="non-terminal residue" evidence="2">
    <location>
        <position position="109"/>
    </location>
</feature>
<evidence type="ECO:0000256" key="1">
    <source>
        <dbReference type="SAM" id="MobiDB-lite"/>
    </source>
</evidence>
<feature type="region of interest" description="Disordered" evidence="1">
    <location>
        <begin position="83"/>
        <end position="109"/>
    </location>
</feature>